<dbReference type="AlphaFoldDB" id="A0A4R3T3T6"/>
<dbReference type="RefSeq" id="WP_008690561.1">
    <property type="nucleotide sequence ID" value="NZ_AP024510.1"/>
</dbReference>
<keyword evidence="2" id="KW-0812">Transmembrane</keyword>
<name>A0A4R3T3T6_9FIRM</name>
<dbReference type="PANTHER" id="PTHR33434:SF2">
    <property type="entry name" value="FATTY ACID-BINDING PROTEIN TM_1468"/>
    <property type="match status" value="1"/>
</dbReference>
<dbReference type="SUPFAM" id="SSF82549">
    <property type="entry name" value="DAK1/DegV-like"/>
    <property type="match status" value="1"/>
</dbReference>
<reference evidence="3 4" key="1">
    <citation type="submission" date="2019-03" db="EMBL/GenBank/DDBJ databases">
        <title>Genomic Encyclopedia of Type Strains, Phase IV (KMG-IV): sequencing the most valuable type-strain genomes for metagenomic binning, comparative biology and taxonomic classification.</title>
        <authorList>
            <person name="Goeker M."/>
        </authorList>
    </citation>
    <scope>NUCLEOTIDE SEQUENCE [LARGE SCALE GENOMIC DNA]</scope>
    <source>
        <strain evidence="3 4">DSM 29481</strain>
    </source>
</reference>
<dbReference type="PROSITE" id="PS51482">
    <property type="entry name" value="DEGV"/>
    <property type="match status" value="1"/>
</dbReference>
<keyword evidence="4" id="KW-1185">Reference proteome</keyword>
<dbReference type="EMBL" id="SMBP01000021">
    <property type="protein sequence ID" value="TCU55694.1"/>
    <property type="molecule type" value="Genomic_DNA"/>
</dbReference>
<comment type="caution">
    <text evidence="3">The sequence shown here is derived from an EMBL/GenBank/DDBJ whole genome shotgun (WGS) entry which is preliminary data.</text>
</comment>
<keyword evidence="1" id="KW-0446">Lipid-binding</keyword>
<dbReference type="NCBIfam" id="TIGR00762">
    <property type="entry name" value="DegV"/>
    <property type="match status" value="1"/>
</dbReference>
<dbReference type="InterPro" id="IPR050270">
    <property type="entry name" value="DegV_domain_contain"/>
</dbReference>
<evidence type="ECO:0000313" key="3">
    <source>
        <dbReference type="EMBL" id="TCU55694.1"/>
    </source>
</evidence>
<dbReference type="GeneID" id="73796846"/>
<dbReference type="InterPro" id="IPR043168">
    <property type="entry name" value="DegV_C"/>
</dbReference>
<proteinExistence type="predicted"/>
<keyword evidence="2" id="KW-1133">Transmembrane helix</keyword>
<accession>A0A4R3T3T6</accession>
<dbReference type="Pfam" id="PF02645">
    <property type="entry name" value="DegV"/>
    <property type="match status" value="1"/>
</dbReference>
<evidence type="ECO:0000256" key="1">
    <source>
        <dbReference type="ARBA" id="ARBA00023121"/>
    </source>
</evidence>
<dbReference type="PANTHER" id="PTHR33434">
    <property type="entry name" value="DEGV DOMAIN-CONTAINING PROTEIN DR_1986-RELATED"/>
    <property type="match status" value="1"/>
</dbReference>
<feature type="transmembrane region" description="Helical" evidence="2">
    <location>
        <begin position="256"/>
        <end position="279"/>
    </location>
</feature>
<dbReference type="Gene3D" id="3.40.50.10170">
    <property type="match status" value="1"/>
</dbReference>
<protein>
    <submittedName>
        <fullName evidence="3">DegV family protein with EDD domain</fullName>
    </submittedName>
</protein>
<evidence type="ECO:0000256" key="2">
    <source>
        <dbReference type="SAM" id="Phobius"/>
    </source>
</evidence>
<dbReference type="Proteomes" id="UP000295773">
    <property type="component" value="Unassembled WGS sequence"/>
</dbReference>
<dbReference type="InterPro" id="IPR003797">
    <property type="entry name" value="DegV"/>
</dbReference>
<organism evidence="3 4">
    <name type="scientific">Longicatena caecimuris</name>
    <dbReference type="NCBI Taxonomy" id="1796635"/>
    <lineage>
        <taxon>Bacteria</taxon>
        <taxon>Bacillati</taxon>
        <taxon>Bacillota</taxon>
        <taxon>Erysipelotrichia</taxon>
        <taxon>Erysipelotrichales</taxon>
        <taxon>Erysipelotrichaceae</taxon>
        <taxon>Longicatena</taxon>
    </lineage>
</organism>
<dbReference type="GO" id="GO:0008289">
    <property type="term" value="F:lipid binding"/>
    <property type="evidence" value="ECO:0007669"/>
    <property type="project" value="UniProtKB-KW"/>
</dbReference>
<dbReference type="Gene3D" id="3.30.1180.10">
    <property type="match status" value="1"/>
</dbReference>
<evidence type="ECO:0000313" key="4">
    <source>
        <dbReference type="Proteomes" id="UP000295773"/>
    </source>
</evidence>
<sequence length="284" mass="31225">MKTAIVTDSGSGLNKQQADALGIYYLPLQIIVNDNMYLDGVDIQVEQIYEMLKQGEMPTTSMPPMGIIEELFHKLKKDGYEDVIAIPLTSGLSSTSSVMHAVAKECELKLHIIETYSTCNIQCYLAKCAQQLVKQEVAAEEIVKRLQDSVAHSDTLIIPNDLQHLKRGGRLTPLAAALGGLLKIKPILKLDEGSQGKIDVFDKVRTMSKAMSKAVTTFQETKLDDAYTLTVLHSGSEEEGLKLKTLMEEAFPGMELYFGLIGAVISCHTGLGCLGIQYIRKVKM</sequence>
<gene>
    <name evidence="3" type="ORF">EDD61_12125</name>
</gene>
<keyword evidence="2" id="KW-0472">Membrane</keyword>